<sequence length="248" mass="24709">MKKLLAWGVAASCLLACQTGPVPTALQSVPTGSFNAAEVLVAKLKAQGQENITLVDLGQGRKTGASFSMTLNFKDAPGFATQASTSGVPSGAGLNQLRVYLLESAAAPGAGDISALVKNTGGTAVARSGVGAQTFVFANVPANTAGKKYWVGVSAELNITTGPAPAPYTLNLVATPNTHFEGTSAKLVAVSSAGGEGAGQVFVDANYQVSNTTALSLSMTLKNETGATIDSAVTVNNGTTGIGAISAS</sequence>
<name>A0A2M7G729_9BACT</name>
<dbReference type="EMBL" id="PFFQ01000019">
    <property type="protein sequence ID" value="PIW17862.1"/>
    <property type="molecule type" value="Genomic_DNA"/>
</dbReference>
<protein>
    <submittedName>
        <fullName evidence="1">Uncharacterized protein</fullName>
    </submittedName>
</protein>
<comment type="caution">
    <text evidence="1">The sequence shown here is derived from an EMBL/GenBank/DDBJ whole genome shotgun (WGS) entry which is preliminary data.</text>
</comment>
<gene>
    <name evidence="1" type="ORF">COW36_07270</name>
</gene>
<reference evidence="1 2" key="1">
    <citation type="submission" date="2017-09" db="EMBL/GenBank/DDBJ databases">
        <title>Depth-based differentiation of microbial function through sediment-hosted aquifers and enrichment of novel symbionts in the deep terrestrial subsurface.</title>
        <authorList>
            <person name="Probst A.J."/>
            <person name="Ladd B."/>
            <person name="Jarett J.K."/>
            <person name="Geller-Mcgrath D.E."/>
            <person name="Sieber C.M."/>
            <person name="Emerson J.B."/>
            <person name="Anantharaman K."/>
            <person name="Thomas B.C."/>
            <person name="Malmstrom R."/>
            <person name="Stieglmeier M."/>
            <person name="Klingl A."/>
            <person name="Woyke T."/>
            <person name="Ryan C.M."/>
            <person name="Banfield J.F."/>
        </authorList>
    </citation>
    <scope>NUCLEOTIDE SEQUENCE [LARGE SCALE GENOMIC DNA]</scope>
    <source>
        <strain evidence="1">CG17_big_fil_post_rev_8_21_14_2_50_48_46</strain>
    </source>
</reference>
<dbReference type="Proteomes" id="UP000231019">
    <property type="component" value="Unassembled WGS sequence"/>
</dbReference>
<organism evidence="1 2">
    <name type="scientific">bacterium (Candidatus Blackallbacteria) CG17_big_fil_post_rev_8_21_14_2_50_48_46</name>
    <dbReference type="NCBI Taxonomy" id="2014261"/>
    <lineage>
        <taxon>Bacteria</taxon>
        <taxon>Candidatus Blackallbacteria</taxon>
    </lineage>
</organism>
<dbReference type="AlphaFoldDB" id="A0A2M7G729"/>
<proteinExistence type="predicted"/>
<accession>A0A2M7G729</accession>
<evidence type="ECO:0000313" key="2">
    <source>
        <dbReference type="Proteomes" id="UP000231019"/>
    </source>
</evidence>
<evidence type="ECO:0000313" key="1">
    <source>
        <dbReference type="EMBL" id="PIW17862.1"/>
    </source>
</evidence>